<dbReference type="EMBL" id="QUAH01000008">
    <property type="protein sequence ID" value="RFT15597.1"/>
    <property type="molecule type" value="Genomic_DNA"/>
</dbReference>
<dbReference type="Gene3D" id="1.10.3730.20">
    <property type="match status" value="1"/>
</dbReference>
<sequence>MENIIYSGEWLALASAVVWAVAVILFRISGFSLHPLGINLGKNLFALALIVLTTIITGAGFCPQAGLKPTLLLLLSGFLGIAVSDTLFLWTLRLIGASLTAIVDCVYAPFVIGLSYLFLGERLTWVQLLGVVMIVSAVVTISASDTDNGRGPLTRKNLILGIILGITAMAFVAVGIVIIKPILKDVPVVWATGVRLVGGILPLIFLPLVPARRQDFRPLLKLSTWKVLAPASFLGTYLSLMFWIGGMKYTFASVASALNQLSTIFIFILATVFLKERATTWRVLAVALAFAGAFLATF</sequence>
<evidence type="ECO:0000256" key="1">
    <source>
        <dbReference type="SAM" id="Phobius"/>
    </source>
</evidence>
<feature type="transmembrane region" description="Helical" evidence="1">
    <location>
        <begin position="227"/>
        <end position="245"/>
    </location>
</feature>
<feature type="transmembrane region" description="Helical" evidence="1">
    <location>
        <begin position="188"/>
        <end position="206"/>
    </location>
</feature>
<dbReference type="AlphaFoldDB" id="A0A3E2BLS3"/>
<protein>
    <recommendedName>
        <fullName evidence="2">EamA domain-containing protein</fullName>
    </recommendedName>
</protein>
<dbReference type="GO" id="GO:0016020">
    <property type="term" value="C:membrane"/>
    <property type="evidence" value="ECO:0007669"/>
    <property type="project" value="InterPro"/>
</dbReference>
<dbReference type="InterPro" id="IPR000620">
    <property type="entry name" value="EamA_dom"/>
</dbReference>
<feature type="transmembrane region" description="Helical" evidence="1">
    <location>
        <begin position="158"/>
        <end position="182"/>
    </location>
</feature>
<reference evidence="3 4" key="1">
    <citation type="submission" date="2018-08" db="EMBL/GenBank/DDBJ databases">
        <title>Genome analysis of the thermophilic bacterium of the candidate phylum Aminicenantes from deep subsurface aquifer revealed its physiology and ecological role.</title>
        <authorList>
            <person name="Kadnikov V.V."/>
            <person name="Mardanov A.V."/>
            <person name="Beletsky A.V."/>
            <person name="Karnachuk O.V."/>
            <person name="Ravin N.V."/>
        </authorList>
    </citation>
    <scope>NUCLEOTIDE SEQUENCE [LARGE SCALE GENOMIC DNA]</scope>
    <source>
        <strain evidence="3">BY38</strain>
    </source>
</reference>
<evidence type="ECO:0000259" key="2">
    <source>
        <dbReference type="Pfam" id="PF00892"/>
    </source>
</evidence>
<evidence type="ECO:0000313" key="3">
    <source>
        <dbReference type="EMBL" id="RFT15597.1"/>
    </source>
</evidence>
<feature type="transmembrane region" description="Helical" evidence="1">
    <location>
        <begin position="99"/>
        <end position="119"/>
    </location>
</feature>
<dbReference type="Proteomes" id="UP000257323">
    <property type="component" value="Unassembled WGS sequence"/>
</dbReference>
<dbReference type="Pfam" id="PF00892">
    <property type="entry name" value="EamA"/>
    <property type="match status" value="2"/>
</dbReference>
<name>A0A3E2BLS3_9BACT</name>
<dbReference type="SUPFAM" id="SSF103481">
    <property type="entry name" value="Multidrug resistance efflux transporter EmrE"/>
    <property type="match status" value="2"/>
</dbReference>
<feature type="transmembrane region" description="Helical" evidence="1">
    <location>
        <begin position="12"/>
        <end position="33"/>
    </location>
</feature>
<feature type="domain" description="EamA" evidence="2">
    <location>
        <begin position="160"/>
        <end position="297"/>
    </location>
</feature>
<feature type="transmembrane region" description="Helical" evidence="1">
    <location>
        <begin position="45"/>
        <end position="66"/>
    </location>
</feature>
<keyword evidence="1" id="KW-0812">Transmembrane</keyword>
<keyword evidence="1" id="KW-1133">Transmembrane helix</keyword>
<dbReference type="PANTHER" id="PTHR22911:SF137">
    <property type="entry name" value="SOLUTE CARRIER FAMILY 35 MEMBER G2-RELATED"/>
    <property type="match status" value="1"/>
</dbReference>
<organism evidence="3 4">
    <name type="scientific">Candidatus Saccharicenans subterraneus</name>
    <dbReference type="NCBI Taxonomy" id="2508984"/>
    <lineage>
        <taxon>Bacteria</taxon>
        <taxon>Candidatus Aminicenantota</taxon>
        <taxon>Candidatus Aminicenantia</taxon>
        <taxon>Candidatus Aminicenantales</taxon>
        <taxon>Candidatus Saccharicenantaceae</taxon>
        <taxon>Candidatus Saccharicenans</taxon>
    </lineage>
</organism>
<feature type="transmembrane region" description="Helical" evidence="1">
    <location>
        <begin position="72"/>
        <end position="92"/>
    </location>
</feature>
<feature type="transmembrane region" description="Helical" evidence="1">
    <location>
        <begin position="251"/>
        <end position="274"/>
    </location>
</feature>
<dbReference type="InterPro" id="IPR037185">
    <property type="entry name" value="EmrE-like"/>
</dbReference>
<gene>
    <name evidence="3" type="ORF">OP8BY_0245</name>
</gene>
<feature type="transmembrane region" description="Helical" evidence="1">
    <location>
        <begin position="125"/>
        <end position="146"/>
    </location>
</feature>
<comment type="caution">
    <text evidence="3">The sequence shown here is derived from an EMBL/GenBank/DDBJ whole genome shotgun (WGS) entry which is preliminary data.</text>
</comment>
<evidence type="ECO:0000313" key="4">
    <source>
        <dbReference type="Proteomes" id="UP000257323"/>
    </source>
</evidence>
<feature type="domain" description="EamA" evidence="2">
    <location>
        <begin position="7"/>
        <end position="142"/>
    </location>
</feature>
<dbReference type="PANTHER" id="PTHR22911">
    <property type="entry name" value="ACYL-MALONYL CONDENSING ENZYME-RELATED"/>
    <property type="match status" value="1"/>
</dbReference>
<accession>A0A3E2BLS3</accession>
<feature type="transmembrane region" description="Helical" evidence="1">
    <location>
        <begin position="281"/>
        <end position="297"/>
    </location>
</feature>
<keyword evidence="1" id="KW-0472">Membrane</keyword>
<proteinExistence type="predicted"/>